<protein>
    <submittedName>
        <fullName evidence="1">Uncharacterized protein</fullName>
    </submittedName>
</protein>
<reference evidence="2" key="1">
    <citation type="submission" date="2016-01" db="EMBL/GenBank/DDBJ databases">
        <authorList>
            <person name="Mitreva M."/>
            <person name="Pepin K.H."/>
            <person name="Mihindukulasuriya K.A."/>
            <person name="Fulton R."/>
            <person name="Fronick C."/>
            <person name="O'Laughlin M."/>
            <person name="Miner T."/>
            <person name="Herter B."/>
            <person name="Rosa B.A."/>
            <person name="Cordes M."/>
            <person name="Tomlinson C."/>
            <person name="Wollam A."/>
            <person name="Palsikar V.B."/>
            <person name="Mardis E.R."/>
            <person name="Wilson R.K."/>
        </authorList>
    </citation>
    <scope>NUCLEOTIDE SEQUENCE [LARGE SCALE GENOMIC DNA]</scope>
    <source>
        <strain evidence="2">DNF00019</strain>
    </source>
</reference>
<dbReference type="PATRIC" id="fig|1393034.3.peg.1041"/>
<organism evidence="1 2">
    <name type="scientific">Atopobium deltae</name>
    <dbReference type="NCBI Taxonomy" id="1393034"/>
    <lineage>
        <taxon>Bacteria</taxon>
        <taxon>Bacillati</taxon>
        <taxon>Actinomycetota</taxon>
        <taxon>Coriobacteriia</taxon>
        <taxon>Coriobacteriales</taxon>
        <taxon>Atopobiaceae</taxon>
        <taxon>Atopobium</taxon>
    </lineage>
</organism>
<dbReference type="EMBL" id="LSCR01000029">
    <property type="protein sequence ID" value="KXB33844.1"/>
    <property type="molecule type" value="Genomic_DNA"/>
</dbReference>
<accession>A0A133XSC2</accession>
<name>A0A133XSC2_9ACTN</name>
<evidence type="ECO:0000313" key="1">
    <source>
        <dbReference type="EMBL" id="KXB33844.1"/>
    </source>
</evidence>
<dbReference type="Proteomes" id="UP000070675">
    <property type="component" value="Unassembled WGS sequence"/>
</dbReference>
<gene>
    <name evidence="1" type="ORF">HMPREF3192_01073</name>
</gene>
<dbReference type="STRING" id="1393034.HMPREF3192_01073"/>
<proteinExistence type="predicted"/>
<dbReference type="AlphaFoldDB" id="A0A133XSC2"/>
<keyword evidence="2" id="KW-1185">Reference proteome</keyword>
<comment type="caution">
    <text evidence="1">The sequence shown here is derived from an EMBL/GenBank/DDBJ whole genome shotgun (WGS) entry which is preliminary data.</text>
</comment>
<sequence length="60" mass="6857">MRNRKFYRCAKTLASAQSAPKRSCQARASCVKKLLKRDKNLQSGLKIERLGAKKHRTPDI</sequence>
<evidence type="ECO:0000313" key="2">
    <source>
        <dbReference type="Proteomes" id="UP000070675"/>
    </source>
</evidence>